<dbReference type="GO" id="GO:0008080">
    <property type="term" value="F:N-acetyltransferase activity"/>
    <property type="evidence" value="ECO:0007669"/>
    <property type="project" value="InterPro"/>
</dbReference>
<dbReference type="InterPro" id="IPR016181">
    <property type="entry name" value="Acyl_CoA_acyltransferase"/>
</dbReference>
<dbReference type="PANTHER" id="PTHR13947:SF37">
    <property type="entry name" value="LD18367P"/>
    <property type="match status" value="1"/>
</dbReference>
<dbReference type="EMBL" id="CP024985">
    <property type="protein sequence ID" value="ATZ26611.1"/>
    <property type="molecule type" value="Genomic_DNA"/>
</dbReference>
<dbReference type="AlphaFoldDB" id="A0A2K8PIP9"/>
<reference evidence="2 3" key="1">
    <citation type="submission" date="2017-11" db="EMBL/GenBank/DDBJ databases">
        <title>Complete genome sequence of Streptomyces lavendulae subsp. lavendulae CCM 3239 (formerly 'Streptomyces aureofaciens CCM 3239'), the producer of the angucycline-type antibiotic auricin.</title>
        <authorList>
            <person name="Busche T."/>
            <person name="Novakova R."/>
            <person name="Al'Dilaimi A."/>
            <person name="Homerova D."/>
            <person name="Feckova L."/>
            <person name="Rezuchova B."/>
            <person name="Mingyar E."/>
            <person name="Csolleiova D."/>
            <person name="Bekeova C."/>
            <person name="Winkler A."/>
            <person name="Sevcikova B."/>
            <person name="Kalinowski J."/>
            <person name="Kormanec J."/>
            <person name="Ruckert C."/>
        </authorList>
    </citation>
    <scope>NUCLEOTIDE SEQUENCE [LARGE SCALE GENOMIC DNA]</scope>
    <source>
        <strain evidence="2 3">CCM 3239</strain>
    </source>
</reference>
<dbReference type="Proteomes" id="UP000231791">
    <property type="component" value="Chromosome"/>
</dbReference>
<gene>
    <name evidence="2" type="ORF">SLAV_24040</name>
</gene>
<dbReference type="CDD" id="cd04301">
    <property type="entry name" value="NAT_SF"/>
    <property type="match status" value="1"/>
</dbReference>
<dbReference type="PROSITE" id="PS51186">
    <property type="entry name" value="GNAT"/>
    <property type="match status" value="1"/>
</dbReference>
<organism evidence="2 3">
    <name type="scientific">Streptomyces lavendulae subsp. lavendulae</name>
    <dbReference type="NCBI Taxonomy" id="58340"/>
    <lineage>
        <taxon>Bacteria</taxon>
        <taxon>Bacillati</taxon>
        <taxon>Actinomycetota</taxon>
        <taxon>Actinomycetes</taxon>
        <taxon>Kitasatosporales</taxon>
        <taxon>Streptomycetaceae</taxon>
        <taxon>Streptomyces</taxon>
    </lineage>
</organism>
<dbReference type="SUPFAM" id="SSF55729">
    <property type="entry name" value="Acyl-CoA N-acyltransferases (Nat)"/>
    <property type="match status" value="1"/>
</dbReference>
<dbReference type="PANTHER" id="PTHR13947">
    <property type="entry name" value="GNAT FAMILY N-ACETYLTRANSFERASE"/>
    <property type="match status" value="1"/>
</dbReference>
<sequence>MKPPALPEDSPGRPVRLRDPEPGDLGWIVQRHGALYAAEYGWNQEFEGLVARIVADFAGDHDPYLERVWIAEHEGRPVGSVMCVREEGAPGTARLRLLLVEPAARGLGVGARLVDAVVAFARSVGYRELVLWTNDVLVSARSLYLRAGFTLVTERAHRSYGADLTGQDWRLALREDAPR</sequence>
<name>A0A2K8PIP9_STRLA</name>
<dbReference type="InterPro" id="IPR000182">
    <property type="entry name" value="GNAT_dom"/>
</dbReference>
<evidence type="ECO:0000313" key="3">
    <source>
        <dbReference type="Proteomes" id="UP000231791"/>
    </source>
</evidence>
<dbReference type="Gene3D" id="3.40.630.30">
    <property type="match status" value="1"/>
</dbReference>
<dbReference type="Pfam" id="PF00583">
    <property type="entry name" value="Acetyltransf_1"/>
    <property type="match status" value="1"/>
</dbReference>
<keyword evidence="3" id="KW-1185">Reference proteome</keyword>
<evidence type="ECO:0000256" key="1">
    <source>
        <dbReference type="ARBA" id="ARBA00022679"/>
    </source>
</evidence>
<dbReference type="InterPro" id="IPR050769">
    <property type="entry name" value="NAT_camello-type"/>
</dbReference>
<dbReference type="KEGG" id="slx:SLAV_24040"/>
<keyword evidence="1 2" id="KW-0808">Transferase</keyword>
<protein>
    <submittedName>
        <fullName evidence="2">Acetyltransferase (GNAT) family protein</fullName>
    </submittedName>
</protein>
<dbReference type="OrthoDB" id="273614at2"/>
<evidence type="ECO:0000313" key="2">
    <source>
        <dbReference type="EMBL" id="ATZ26611.1"/>
    </source>
</evidence>
<accession>A0A2K8PIP9</accession>
<proteinExistence type="predicted"/>